<dbReference type="InterPro" id="IPR013783">
    <property type="entry name" value="Ig-like_fold"/>
</dbReference>
<dbReference type="GO" id="GO:2001070">
    <property type="term" value="F:starch binding"/>
    <property type="evidence" value="ECO:0007669"/>
    <property type="project" value="InterPro"/>
</dbReference>
<dbReference type="Gene3D" id="2.60.40.10">
    <property type="entry name" value="Immunoglobulins"/>
    <property type="match status" value="1"/>
</dbReference>
<gene>
    <name evidence="2" type="primary">gb21932</name>
    <name evidence="2" type="ORF">PR202_gb21932</name>
</gene>
<sequence length="160" mass="17827">MADSTSGKKSLNTVTLLFKLPYYTQWGQSLVIAGSEPALGSWNVKQGLALSPVHQDNVLIWCGRVSVASGFTSEYNYYVVDDNKNVLRSESGEKRKLVLPEGTQEGDLVEIRDWWQDASEALFLRSAFKNVIFSATENGKKEPQSVSINKSLDPEGIIYY</sequence>
<keyword evidence="3" id="KW-1185">Reference proteome</keyword>
<dbReference type="PROSITE" id="PS51166">
    <property type="entry name" value="CBM20"/>
    <property type="match status" value="1"/>
</dbReference>
<dbReference type="SUPFAM" id="SSF49452">
    <property type="entry name" value="Starch-binding domain-like"/>
    <property type="match status" value="1"/>
</dbReference>
<feature type="domain" description="CBM20" evidence="1">
    <location>
        <begin position="8"/>
        <end position="116"/>
    </location>
</feature>
<dbReference type="CDD" id="cd05815">
    <property type="entry name" value="CBM20_DPE2_repeat1"/>
    <property type="match status" value="1"/>
</dbReference>
<accession>A0AAV5FFZ3</accession>
<dbReference type="InterPro" id="IPR034840">
    <property type="entry name" value="CBM20_DPE2_1"/>
</dbReference>
<dbReference type="EMBL" id="BQKI01000084">
    <property type="protein sequence ID" value="GJN33340.1"/>
    <property type="molecule type" value="Genomic_DNA"/>
</dbReference>
<dbReference type="InterPro" id="IPR002044">
    <property type="entry name" value="CBM20"/>
</dbReference>
<dbReference type="SMART" id="SM01065">
    <property type="entry name" value="CBM_2"/>
    <property type="match status" value="1"/>
</dbReference>
<evidence type="ECO:0000259" key="1">
    <source>
        <dbReference type="PROSITE" id="PS51166"/>
    </source>
</evidence>
<evidence type="ECO:0000313" key="3">
    <source>
        <dbReference type="Proteomes" id="UP001054889"/>
    </source>
</evidence>
<reference evidence="2" key="1">
    <citation type="journal article" date="2018" name="DNA Res.">
        <title>Multiple hybrid de novo genome assembly of finger millet, an orphan allotetraploid crop.</title>
        <authorList>
            <person name="Hatakeyama M."/>
            <person name="Aluri S."/>
            <person name="Balachadran M.T."/>
            <person name="Sivarajan S.R."/>
            <person name="Patrignani A."/>
            <person name="Gruter S."/>
            <person name="Poveda L."/>
            <person name="Shimizu-Inatsugi R."/>
            <person name="Baeten J."/>
            <person name="Francoijs K.J."/>
            <person name="Nataraja K.N."/>
            <person name="Reddy Y.A.N."/>
            <person name="Phadnis S."/>
            <person name="Ravikumar R.L."/>
            <person name="Schlapbach R."/>
            <person name="Sreeman S.M."/>
            <person name="Shimizu K.K."/>
        </authorList>
    </citation>
    <scope>NUCLEOTIDE SEQUENCE</scope>
</reference>
<organism evidence="2 3">
    <name type="scientific">Eleusine coracana subsp. coracana</name>
    <dbReference type="NCBI Taxonomy" id="191504"/>
    <lineage>
        <taxon>Eukaryota</taxon>
        <taxon>Viridiplantae</taxon>
        <taxon>Streptophyta</taxon>
        <taxon>Embryophyta</taxon>
        <taxon>Tracheophyta</taxon>
        <taxon>Spermatophyta</taxon>
        <taxon>Magnoliopsida</taxon>
        <taxon>Liliopsida</taxon>
        <taxon>Poales</taxon>
        <taxon>Poaceae</taxon>
        <taxon>PACMAD clade</taxon>
        <taxon>Chloridoideae</taxon>
        <taxon>Cynodonteae</taxon>
        <taxon>Eleusininae</taxon>
        <taxon>Eleusine</taxon>
    </lineage>
</organism>
<evidence type="ECO:0000313" key="2">
    <source>
        <dbReference type="EMBL" id="GJN33340.1"/>
    </source>
</evidence>
<proteinExistence type="predicted"/>
<dbReference type="PANTHER" id="PTHR32518:SF3">
    <property type="entry name" value="4-ALPHA-GLUCANOTRANSFERASE"/>
    <property type="match status" value="1"/>
</dbReference>
<dbReference type="Pfam" id="PF00686">
    <property type="entry name" value="CBM_20"/>
    <property type="match status" value="1"/>
</dbReference>
<reference evidence="2" key="2">
    <citation type="submission" date="2021-12" db="EMBL/GenBank/DDBJ databases">
        <title>Resequencing data analysis of finger millet.</title>
        <authorList>
            <person name="Hatakeyama M."/>
            <person name="Aluri S."/>
            <person name="Balachadran M.T."/>
            <person name="Sivarajan S.R."/>
            <person name="Poveda L."/>
            <person name="Shimizu-Inatsugi R."/>
            <person name="Schlapbach R."/>
            <person name="Sreeman S.M."/>
            <person name="Shimizu K.K."/>
        </authorList>
    </citation>
    <scope>NUCLEOTIDE SEQUENCE</scope>
</reference>
<protein>
    <recommendedName>
        <fullName evidence="1">CBM20 domain-containing protein</fullName>
    </recommendedName>
</protein>
<dbReference type="InterPro" id="IPR013784">
    <property type="entry name" value="Carb-bd-like_fold"/>
</dbReference>
<dbReference type="PANTHER" id="PTHR32518">
    <property type="match status" value="1"/>
</dbReference>
<comment type="caution">
    <text evidence="2">The sequence shown here is derived from an EMBL/GenBank/DDBJ whole genome shotgun (WGS) entry which is preliminary data.</text>
</comment>
<dbReference type="AlphaFoldDB" id="A0AAV5FFZ3"/>
<name>A0AAV5FFZ3_ELECO</name>
<dbReference type="Proteomes" id="UP001054889">
    <property type="component" value="Unassembled WGS sequence"/>
</dbReference>